<evidence type="ECO:0000313" key="1">
    <source>
        <dbReference type="EMBL" id="MED6218905.1"/>
    </source>
</evidence>
<organism evidence="1 2">
    <name type="scientific">Stylosanthes scabra</name>
    <dbReference type="NCBI Taxonomy" id="79078"/>
    <lineage>
        <taxon>Eukaryota</taxon>
        <taxon>Viridiplantae</taxon>
        <taxon>Streptophyta</taxon>
        <taxon>Embryophyta</taxon>
        <taxon>Tracheophyta</taxon>
        <taxon>Spermatophyta</taxon>
        <taxon>Magnoliopsida</taxon>
        <taxon>eudicotyledons</taxon>
        <taxon>Gunneridae</taxon>
        <taxon>Pentapetalae</taxon>
        <taxon>rosids</taxon>
        <taxon>fabids</taxon>
        <taxon>Fabales</taxon>
        <taxon>Fabaceae</taxon>
        <taxon>Papilionoideae</taxon>
        <taxon>50 kb inversion clade</taxon>
        <taxon>dalbergioids sensu lato</taxon>
        <taxon>Dalbergieae</taxon>
        <taxon>Pterocarpus clade</taxon>
        <taxon>Stylosanthes</taxon>
    </lineage>
</organism>
<name>A0ABU6Z8J8_9FABA</name>
<accession>A0ABU6Z8J8</accession>
<dbReference type="EMBL" id="JASCZI010271991">
    <property type="protein sequence ID" value="MED6218905.1"/>
    <property type="molecule type" value="Genomic_DNA"/>
</dbReference>
<comment type="caution">
    <text evidence="1">The sequence shown here is derived from an EMBL/GenBank/DDBJ whole genome shotgun (WGS) entry which is preliminary data.</text>
</comment>
<keyword evidence="2" id="KW-1185">Reference proteome</keyword>
<reference evidence="1 2" key="1">
    <citation type="journal article" date="2023" name="Plants (Basel)">
        <title>Bridging the Gap: Combining Genomics and Transcriptomics Approaches to Understand Stylosanthes scabra, an Orphan Legume from the Brazilian Caatinga.</title>
        <authorList>
            <person name="Ferreira-Neto J.R.C."/>
            <person name="da Silva M.D."/>
            <person name="Binneck E."/>
            <person name="de Melo N.F."/>
            <person name="da Silva R.H."/>
            <person name="de Melo A.L.T.M."/>
            <person name="Pandolfi V."/>
            <person name="Bustamante F.O."/>
            <person name="Brasileiro-Vidal A.C."/>
            <person name="Benko-Iseppon A.M."/>
        </authorList>
    </citation>
    <scope>NUCLEOTIDE SEQUENCE [LARGE SCALE GENOMIC DNA]</scope>
    <source>
        <tissue evidence="1">Leaves</tissue>
    </source>
</reference>
<proteinExistence type="predicted"/>
<dbReference type="Proteomes" id="UP001341840">
    <property type="component" value="Unassembled WGS sequence"/>
</dbReference>
<gene>
    <name evidence="1" type="ORF">PIB30_030916</name>
</gene>
<protein>
    <submittedName>
        <fullName evidence="1">Uncharacterized protein</fullName>
    </submittedName>
</protein>
<evidence type="ECO:0000313" key="2">
    <source>
        <dbReference type="Proteomes" id="UP001341840"/>
    </source>
</evidence>
<sequence>MAPVSAMIFDPVAACFCFTSRQCNGHQHKCSSKKEACKDFIITLDPKKALHKIAIPGPFYRAFGEELGLEMDFFDNHGNRFPVIVKKKSQDSSTFCNGILSIILHYEIQNCALLKGRYLGANRVSFSVLKPDMNPIHPPKKTRTNHGLCLSEMGCVNRLHTELSSHREIFHNGDRRSRLACLDQSEPTLGSLMAANMLGCMKEKNPETLCQSSSMLIYRNDIAEASSSFRFCYPLTFTISNQNQGRGTIVEVLSTTW</sequence>